<dbReference type="Proteomes" id="UP000077755">
    <property type="component" value="Chromosome 9"/>
</dbReference>
<keyword evidence="4" id="KW-0238">DNA-binding</keyword>
<comment type="subcellular location">
    <subcellularLocation>
        <location evidence="1">Nucleus</location>
    </subcellularLocation>
</comment>
<evidence type="ECO:0000259" key="8">
    <source>
        <dbReference type="SMART" id="SM00717"/>
    </source>
</evidence>
<keyword evidence="5" id="KW-0804">Transcription</keyword>
<dbReference type="GO" id="GO:0003677">
    <property type="term" value="F:DNA binding"/>
    <property type="evidence" value="ECO:0007669"/>
    <property type="project" value="UniProtKB-KW"/>
</dbReference>
<dbReference type="GO" id="GO:0005634">
    <property type="term" value="C:nucleus"/>
    <property type="evidence" value="ECO:0007669"/>
    <property type="project" value="UniProtKB-SubCell"/>
</dbReference>
<dbReference type="Pfam" id="PF13837">
    <property type="entry name" value="Myb_DNA-bind_4"/>
    <property type="match status" value="2"/>
</dbReference>
<evidence type="ECO:0000256" key="3">
    <source>
        <dbReference type="ARBA" id="ARBA00023015"/>
    </source>
</evidence>
<keyword evidence="6" id="KW-0539">Nucleus</keyword>
<dbReference type="InterPro" id="IPR044822">
    <property type="entry name" value="Myb_DNA-bind_4"/>
</dbReference>
<dbReference type="PANTHER" id="PTHR21654">
    <property type="entry name" value="FI21293P1"/>
    <property type="match status" value="1"/>
</dbReference>
<evidence type="ECO:0000256" key="4">
    <source>
        <dbReference type="ARBA" id="ARBA00023125"/>
    </source>
</evidence>
<gene>
    <name evidence="9" type="ORF">DCAR_0935929</name>
</gene>
<sequence length="497" mass="56552">MLVVNSGGAAAGNESFAGSDSAGGDEGDRNSAGNRWPREETLVLLQVRQSMDEAFRDSNLKAPLWDEVSRKLGEYGYTRSAKKCKEKFENIYKYHRRTKEGKSGRQDGKNYRYYEQLEIFDNQSSYPINQDKQTYSMDGTTSMPKPTSSSVMMAKPVNQVPHGDTHIPSFELMDTSTSTSSSSGGGHPKKKRKLMEYFNGLMKQVLERQENLQKKFIEAIEKLEKDRISREEEWRAQQLATKKREQGLLAHERSSSAAKDAAILSFLQKISEQSPPLQLPINSAPLEKILSMPQPQYSTRESSPVTKSIVHYSPGFPSSRWPKAEVEALITVRENLDMQYHDSGSKGSVWEEVSSAMTRLGYDRSSKRCKEKWENINKYYRRVKESNKKRRQDSKTCPYFEMLESLYEKRSKRFDPSTSSSSGCNLKPEDILMQMIGHQREQVILDSARTDIGESENVERTPEDGADDDDVDDDDGDDEMDDEYHVVTNKNPAEAIV</sequence>
<dbReference type="FunFam" id="1.10.10.60:FF:000061">
    <property type="entry name" value="Trihelix transcription factor GT-2"/>
    <property type="match status" value="1"/>
</dbReference>
<feature type="compositionally biased region" description="Basic and acidic residues" evidence="7">
    <location>
        <begin position="446"/>
        <end position="463"/>
    </location>
</feature>
<reference evidence="9" key="1">
    <citation type="journal article" date="2016" name="Nat. Genet.">
        <title>A high-quality carrot genome assembly provides new insights into carotenoid accumulation and asterid genome evolution.</title>
        <authorList>
            <person name="Iorizzo M."/>
            <person name="Ellison S."/>
            <person name="Senalik D."/>
            <person name="Zeng P."/>
            <person name="Satapoomin P."/>
            <person name="Huang J."/>
            <person name="Bowman M."/>
            <person name="Iovene M."/>
            <person name="Sanseverino W."/>
            <person name="Cavagnaro P."/>
            <person name="Yildiz M."/>
            <person name="Macko-Podgorni A."/>
            <person name="Moranska E."/>
            <person name="Grzebelus E."/>
            <person name="Grzebelus D."/>
            <person name="Ashrafi H."/>
            <person name="Zheng Z."/>
            <person name="Cheng S."/>
            <person name="Spooner D."/>
            <person name="Van Deynze A."/>
            <person name="Simon P."/>
        </authorList>
    </citation>
    <scope>NUCLEOTIDE SEQUENCE</scope>
    <source>
        <tissue evidence="9">Leaf</tissue>
    </source>
</reference>
<dbReference type="SMART" id="SM00717">
    <property type="entry name" value="SANT"/>
    <property type="match status" value="2"/>
</dbReference>
<evidence type="ECO:0000256" key="2">
    <source>
        <dbReference type="ARBA" id="ARBA00022737"/>
    </source>
</evidence>
<keyword evidence="10" id="KW-1185">Reference proteome</keyword>
<dbReference type="GO" id="GO:0006355">
    <property type="term" value="P:regulation of DNA-templated transcription"/>
    <property type="evidence" value="ECO:0007669"/>
    <property type="project" value="UniProtKB-ARBA"/>
</dbReference>
<name>A0AAF0Y0H8_DAUCS</name>
<organism evidence="9 10">
    <name type="scientific">Daucus carota subsp. sativus</name>
    <name type="common">Carrot</name>
    <dbReference type="NCBI Taxonomy" id="79200"/>
    <lineage>
        <taxon>Eukaryota</taxon>
        <taxon>Viridiplantae</taxon>
        <taxon>Streptophyta</taxon>
        <taxon>Embryophyta</taxon>
        <taxon>Tracheophyta</taxon>
        <taxon>Spermatophyta</taxon>
        <taxon>Magnoliopsida</taxon>
        <taxon>eudicotyledons</taxon>
        <taxon>Gunneridae</taxon>
        <taxon>Pentapetalae</taxon>
        <taxon>asterids</taxon>
        <taxon>campanulids</taxon>
        <taxon>Apiales</taxon>
        <taxon>Apiaceae</taxon>
        <taxon>Apioideae</taxon>
        <taxon>Scandiceae</taxon>
        <taxon>Daucinae</taxon>
        <taxon>Daucus</taxon>
        <taxon>Daucus sect. Daucus</taxon>
    </lineage>
</organism>
<feature type="domain" description="Myb-like" evidence="8">
    <location>
        <begin position="317"/>
        <end position="379"/>
    </location>
</feature>
<feature type="region of interest" description="Disordered" evidence="7">
    <location>
        <begin position="1"/>
        <end position="37"/>
    </location>
</feature>
<dbReference type="InterPro" id="IPR001005">
    <property type="entry name" value="SANT/Myb"/>
</dbReference>
<evidence type="ECO:0000256" key="1">
    <source>
        <dbReference type="ARBA" id="ARBA00004123"/>
    </source>
</evidence>
<feature type="region of interest" description="Disordered" evidence="7">
    <location>
        <begin position="128"/>
        <end position="149"/>
    </location>
</feature>
<evidence type="ECO:0000313" key="9">
    <source>
        <dbReference type="EMBL" id="WOH16377.1"/>
    </source>
</evidence>
<accession>A0AAF0Y0H8</accession>
<dbReference type="Gene3D" id="1.10.10.60">
    <property type="entry name" value="Homeodomain-like"/>
    <property type="match status" value="2"/>
</dbReference>
<keyword evidence="2" id="KW-0677">Repeat</keyword>
<feature type="domain" description="Myb-like" evidence="8">
    <location>
        <begin position="32"/>
        <end position="94"/>
    </location>
</feature>
<feature type="region of interest" description="Disordered" evidence="7">
    <location>
        <begin position="446"/>
        <end position="497"/>
    </location>
</feature>
<dbReference type="CDD" id="cd12203">
    <property type="entry name" value="GT1"/>
    <property type="match status" value="2"/>
</dbReference>
<keyword evidence="3" id="KW-0805">Transcription regulation</keyword>
<reference evidence="9" key="2">
    <citation type="submission" date="2022-03" db="EMBL/GenBank/DDBJ databases">
        <title>Draft title - Genomic analysis of global carrot germplasm unveils the trajectory of domestication and the origin of high carotenoid orange carrot.</title>
        <authorList>
            <person name="Iorizzo M."/>
            <person name="Ellison S."/>
            <person name="Senalik D."/>
            <person name="Macko-Podgorni A."/>
            <person name="Grzebelus D."/>
            <person name="Bostan H."/>
            <person name="Rolling W."/>
            <person name="Curaba J."/>
            <person name="Simon P."/>
        </authorList>
    </citation>
    <scope>NUCLEOTIDE SEQUENCE</scope>
    <source>
        <tissue evidence="9">Leaf</tissue>
    </source>
</reference>
<evidence type="ECO:0000256" key="5">
    <source>
        <dbReference type="ARBA" id="ARBA00023163"/>
    </source>
</evidence>
<dbReference type="AlphaFoldDB" id="A0AAF0Y0H8"/>
<evidence type="ECO:0000256" key="7">
    <source>
        <dbReference type="SAM" id="MobiDB-lite"/>
    </source>
</evidence>
<feature type="compositionally biased region" description="Acidic residues" evidence="7">
    <location>
        <begin position="464"/>
        <end position="482"/>
    </location>
</feature>
<dbReference type="EMBL" id="CP093351">
    <property type="protein sequence ID" value="WOH16377.1"/>
    <property type="molecule type" value="Genomic_DNA"/>
</dbReference>
<dbReference type="KEGG" id="dcr:108203099"/>
<dbReference type="PANTHER" id="PTHR21654:SF14">
    <property type="entry name" value="TRIHELIX TRANSCRIPTION FACTOR GTL1-LIKE"/>
    <property type="match status" value="1"/>
</dbReference>
<protein>
    <recommendedName>
        <fullName evidence="8">Myb-like domain-containing protein</fullName>
    </recommendedName>
</protein>
<evidence type="ECO:0000313" key="10">
    <source>
        <dbReference type="Proteomes" id="UP000077755"/>
    </source>
</evidence>
<proteinExistence type="predicted"/>
<evidence type="ECO:0000256" key="6">
    <source>
        <dbReference type="ARBA" id="ARBA00023242"/>
    </source>
</evidence>
<dbReference type="FunFam" id="1.10.10.60:FF:000092">
    <property type="entry name" value="Trihelix transcription factor GT-2"/>
    <property type="match status" value="1"/>
</dbReference>